<reference evidence="2" key="1">
    <citation type="submission" date="2022-11" db="UniProtKB">
        <authorList>
            <consortium name="WormBaseParasite"/>
        </authorList>
    </citation>
    <scope>IDENTIFICATION</scope>
</reference>
<organism evidence="1 2">
    <name type="scientific">Romanomermis culicivorax</name>
    <name type="common">Nematode worm</name>
    <dbReference type="NCBI Taxonomy" id="13658"/>
    <lineage>
        <taxon>Eukaryota</taxon>
        <taxon>Metazoa</taxon>
        <taxon>Ecdysozoa</taxon>
        <taxon>Nematoda</taxon>
        <taxon>Enoplea</taxon>
        <taxon>Dorylaimia</taxon>
        <taxon>Mermithida</taxon>
        <taxon>Mermithoidea</taxon>
        <taxon>Mermithidae</taxon>
        <taxon>Romanomermis</taxon>
    </lineage>
</organism>
<dbReference type="WBParaSite" id="nRc.2.0.1.t10682-RA">
    <property type="protein sequence ID" value="nRc.2.0.1.t10682-RA"/>
    <property type="gene ID" value="nRc.2.0.1.g10682"/>
</dbReference>
<accession>A0A915I9Y6</accession>
<sequence length="164" mass="18906">MHDKNSTREIEVYGESSLPKKPMGIGCSMSSEWNELLKLENFEPHLFTDALSASTTHIRKLVKPCSHNRKDKTPVFGFKHFKGSLYSVAFSMMLEPNAIDGRSGRERRHGKHYRVEKLQLSSRKWERPKSVLKNVIVDSESTNFGRCVVTREKEKKDMFFGKKG</sequence>
<evidence type="ECO:0000313" key="1">
    <source>
        <dbReference type="Proteomes" id="UP000887565"/>
    </source>
</evidence>
<dbReference type="Proteomes" id="UP000887565">
    <property type="component" value="Unplaced"/>
</dbReference>
<evidence type="ECO:0000313" key="2">
    <source>
        <dbReference type="WBParaSite" id="nRc.2.0.1.t10682-RA"/>
    </source>
</evidence>
<name>A0A915I9Y6_ROMCU</name>
<keyword evidence="1" id="KW-1185">Reference proteome</keyword>
<proteinExistence type="predicted"/>
<protein>
    <submittedName>
        <fullName evidence="2">Uncharacterized protein</fullName>
    </submittedName>
</protein>
<dbReference type="AlphaFoldDB" id="A0A915I9Y6"/>